<accession>A0ABW5G000</accession>
<proteinExistence type="predicted"/>
<keyword evidence="2" id="KW-0812">Transmembrane</keyword>
<sequence length="740" mass="81303">MESLRHAIETVPIPGAPPRLSRQGAAVGLALLDTSLRLNHVRRLTERLTVVEHGTARRTTEVDVSLRLLDEGQRQATAALGDLIGRDQGERDKARTHQLWVPLTRLPRRDASPVDVLDSRGRKLPRLTQHEASRLIASGLYRLLRGILAGDEHAQSAKHELNTFLFQVHEPRWLVQQALLTLLTERTHPAEEFVLESADGTVPGYGRQCREMALRVLDDYAHLLVEYAQLLTIAVREYLLVVALDDSVDEQRLTYETPLHVDAKARPWFKEQWRRLTSGHHGYFVGYETTIPATLKSYHLVARTAPEAEIARMYLSTDADRELVDSLAADLRSLAGRREAAALTGGGDHKILELQAQTTLRRLADLVRRRRWEAGQPGPGLSAQSIPACHRLAAAATTGDAVRTPANELDNSLLRHPQFTAPNLRAAAWELADRQFGHDLVLVNAVTDNEARAYWRPAGSRQHGEQVRVRAGLVLKDSTKSGPFSVMLYALGVGAVSFILGWLLVGSPWPYGRKATDALTQVGDGQSVITMLLLVPGFLYTRLSLPPRRTVVGYLGTLPRALGQLSIGVAAGLAATIATKSPGEVVQVSLTLAVGVPLLTALLLLRQRSWHESAVPLSRIGVPRWAGEGARERREPMAFNVRFDSSGGGGDDVAAPANLDPHDGRSGQGRVRDHPAAGDQGRLRGAPRTRPPGLPSRAHGARSRERDLLGDSVFVGERRRSGDRHADPESRGRRRRHRAS</sequence>
<protein>
    <submittedName>
        <fullName evidence="3">Uncharacterized protein</fullName>
    </submittedName>
</protein>
<keyword evidence="4" id="KW-1185">Reference proteome</keyword>
<evidence type="ECO:0000313" key="3">
    <source>
        <dbReference type="EMBL" id="MFD2420579.1"/>
    </source>
</evidence>
<keyword evidence="2" id="KW-0472">Membrane</keyword>
<feature type="transmembrane region" description="Helical" evidence="2">
    <location>
        <begin position="486"/>
        <end position="505"/>
    </location>
</feature>
<feature type="transmembrane region" description="Helical" evidence="2">
    <location>
        <begin position="557"/>
        <end position="579"/>
    </location>
</feature>
<evidence type="ECO:0000256" key="2">
    <source>
        <dbReference type="SAM" id="Phobius"/>
    </source>
</evidence>
<keyword evidence="2" id="KW-1133">Transmembrane helix</keyword>
<feature type="compositionally biased region" description="Basic and acidic residues" evidence="1">
    <location>
        <begin position="716"/>
        <end position="731"/>
    </location>
</feature>
<dbReference type="RefSeq" id="WP_378269089.1">
    <property type="nucleotide sequence ID" value="NZ_JBHUKR010000020.1"/>
</dbReference>
<dbReference type="Proteomes" id="UP001597417">
    <property type="component" value="Unassembled WGS sequence"/>
</dbReference>
<dbReference type="EMBL" id="JBHUKR010000020">
    <property type="protein sequence ID" value="MFD2420579.1"/>
    <property type="molecule type" value="Genomic_DNA"/>
</dbReference>
<comment type="caution">
    <text evidence="3">The sequence shown here is derived from an EMBL/GenBank/DDBJ whole genome shotgun (WGS) entry which is preliminary data.</text>
</comment>
<gene>
    <name evidence="3" type="ORF">ACFSXZ_30055</name>
</gene>
<feature type="transmembrane region" description="Helical" evidence="2">
    <location>
        <begin position="585"/>
        <end position="605"/>
    </location>
</feature>
<reference evidence="4" key="1">
    <citation type="journal article" date="2019" name="Int. J. Syst. Evol. Microbiol.">
        <title>The Global Catalogue of Microorganisms (GCM) 10K type strain sequencing project: providing services to taxonomists for standard genome sequencing and annotation.</title>
        <authorList>
            <consortium name="The Broad Institute Genomics Platform"/>
            <consortium name="The Broad Institute Genome Sequencing Center for Infectious Disease"/>
            <person name="Wu L."/>
            <person name="Ma J."/>
        </authorList>
    </citation>
    <scope>NUCLEOTIDE SEQUENCE [LARGE SCALE GENOMIC DNA]</scope>
    <source>
        <strain evidence="4">CGMCC 4.7645</strain>
    </source>
</reference>
<evidence type="ECO:0000313" key="4">
    <source>
        <dbReference type="Proteomes" id="UP001597417"/>
    </source>
</evidence>
<feature type="region of interest" description="Disordered" evidence="1">
    <location>
        <begin position="641"/>
        <end position="740"/>
    </location>
</feature>
<feature type="compositionally biased region" description="Basic and acidic residues" evidence="1">
    <location>
        <begin position="660"/>
        <end position="676"/>
    </location>
</feature>
<organism evidence="3 4">
    <name type="scientific">Amycolatopsis pigmentata</name>
    <dbReference type="NCBI Taxonomy" id="450801"/>
    <lineage>
        <taxon>Bacteria</taxon>
        <taxon>Bacillati</taxon>
        <taxon>Actinomycetota</taxon>
        <taxon>Actinomycetes</taxon>
        <taxon>Pseudonocardiales</taxon>
        <taxon>Pseudonocardiaceae</taxon>
        <taxon>Amycolatopsis</taxon>
    </lineage>
</organism>
<name>A0ABW5G000_9PSEU</name>
<evidence type="ECO:0000256" key="1">
    <source>
        <dbReference type="SAM" id="MobiDB-lite"/>
    </source>
</evidence>